<dbReference type="Proteomes" id="UP000281647">
    <property type="component" value="Unassembled WGS sequence"/>
</dbReference>
<dbReference type="AlphaFoldDB" id="A0A432V5V6"/>
<proteinExistence type="predicted"/>
<dbReference type="SUPFAM" id="SSF158837">
    <property type="entry name" value="AGR C 984p-like"/>
    <property type="match status" value="2"/>
</dbReference>
<dbReference type="InterPro" id="IPR010626">
    <property type="entry name" value="DUF1217"/>
</dbReference>
<dbReference type="RefSeq" id="WP_128627146.1">
    <property type="nucleotide sequence ID" value="NZ_RKST01000011.1"/>
</dbReference>
<comment type="caution">
    <text evidence="1">The sequence shown here is derived from an EMBL/GenBank/DDBJ whole genome shotgun (WGS) entry which is preliminary data.</text>
</comment>
<accession>A0A432V5V6</accession>
<dbReference type="Gene3D" id="1.10.3700.10">
    <property type="entry name" value="AGR C 984p-like"/>
    <property type="match status" value="2"/>
</dbReference>
<sequence>MLNTFTSYQMIAKNLATSLDRVGKQPLVDRETRYYLDNITKVKSIEEFVADDRLFKYAMKAHGLQDMAYAKAFMVKAMKEGISSPDSFANKLTDKRYAEFVASYNFAALGEQATTYIRAQHGTVKNYHTQALIAGVNPESEAVKSDTAYYLANIGNVRSIDDLLADDRLFSYAMGAFGMNPEVDTKASIREMLEGGVRDPDSPANKASEPRYAAFVSTFNFEAQGEAATTWNAAQQSTIDKYMRQTLEEDAGAQNEGVRLALYFQRKASGITSFYQVLADPALAQVVRTALGLPASFASADLDKQVQLFESRLKIEDFSEPEALGKFLTRFTSLWEIDNPTATATTSLSVLFSQPVEYGVSTNLLLAIHKMKS</sequence>
<protein>
    <submittedName>
        <fullName evidence="1">DUF1217 domain-containing protein</fullName>
    </submittedName>
</protein>
<reference evidence="1 2" key="1">
    <citation type="submission" date="2018-11" db="EMBL/GenBank/DDBJ databases">
        <title>Pseudaminobacter arsenicus sp. nov., an arsenic-resistant bacterium isolated from arsenic-rich aquifers.</title>
        <authorList>
            <person name="Mu Y."/>
        </authorList>
    </citation>
    <scope>NUCLEOTIDE SEQUENCE [LARGE SCALE GENOMIC DNA]</scope>
    <source>
        <strain evidence="1 2">CB3</strain>
    </source>
</reference>
<dbReference type="InterPro" id="IPR023157">
    <property type="entry name" value="AGR-C-984p-like_sf"/>
</dbReference>
<evidence type="ECO:0000313" key="2">
    <source>
        <dbReference type="Proteomes" id="UP000281647"/>
    </source>
</evidence>
<name>A0A432V5V6_9HYPH</name>
<dbReference type="Pfam" id="PF06748">
    <property type="entry name" value="DUF1217"/>
    <property type="match status" value="2"/>
</dbReference>
<dbReference type="EMBL" id="RKST01000011">
    <property type="protein sequence ID" value="RUM97554.1"/>
    <property type="molecule type" value="Genomic_DNA"/>
</dbReference>
<organism evidence="1 2">
    <name type="scientific">Borborobacter arsenicus</name>
    <dbReference type="NCBI Taxonomy" id="1851146"/>
    <lineage>
        <taxon>Bacteria</taxon>
        <taxon>Pseudomonadati</taxon>
        <taxon>Pseudomonadota</taxon>
        <taxon>Alphaproteobacteria</taxon>
        <taxon>Hyphomicrobiales</taxon>
        <taxon>Phyllobacteriaceae</taxon>
        <taxon>Borborobacter</taxon>
    </lineage>
</organism>
<keyword evidence="2" id="KW-1185">Reference proteome</keyword>
<evidence type="ECO:0000313" key="1">
    <source>
        <dbReference type="EMBL" id="RUM97554.1"/>
    </source>
</evidence>
<dbReference type="OrthoDB" id="7824597at2"/>
<gene>
    <name evidence="1" type="ORF">EET67_12955</name>
</gene>